<keyword evidence="3" id="KW-0963">Cytoplasm</keyword>
<dbReference type="InterPro" id="IPR001300">
    <property type="entry name" value="Peptidase_C2_calpain_cat"/>
</dbReference>
<dbReference type="SUPFAM" id="SSF49758">
    <property type="entry name" value="Calpain large subunit, middle domain (domain III)"/>
    <property type="match status" value="1"/>
</dbReference>
<evidence type="ECO:0000256" key="3">
    <source>
        <dbReference type="ARBA" id="ARBA00022490"/>
    </source>
</evidence>
<evidence type="ECO:0000256" key="10">
    <source>
        <dbReference type="PROSITE-ProRule" id="PRU00239"/>
    </source>
</evidence>
<dbReference type="CDD" id="cd00044">
    <property type="entry name" value="CysPc"/>
    <property type="match status" value="1"/>
</dbReference>
<dbReference type="Gene3D" id="3.90.70.10">
    <property type="entry name" value="Cysteine proteinases"/>
    <property type="match status" value="1"/>
</dbReference>
<evidence type="ECO:0000256" key="4">
    <source>
        <dbReference type="ARBA" id="ARBA00022553"/>
    </source>
</evidence>
<evidence type="ECO:0000313" key="13">
    <source>
        <dbReference type="Proteomes" id="UP000533896"/>
    </source>
</evidence>
<evidence type="ECO:0000256" key="8">
    <source>
        <dbReference type="ARBA" id="ARBA00022807"/>
    </source>
</evidence>
<comment type="subcellular location">
    <subcellularLocation>
        <location evidence="1">Cytoplasm</location>
    </subcellularLocation>
</comment>
<dbReference type="GO" id="GO:0006508">
    <property type="term" value="P:proteolysis"/>
    <property type="evidence" value="ECO:0007669"/>
    <property type="project" value="UniProtKB-KW"/>
</dbReference>
<keyword evidence="6" id="KW-0677">Repeat</keyword>
<dbReference type="SUPFAM" id="SSF54001">
    <property type="entry name" value="Cysteine proteinases"/>
    <property type="match status" value="1"/>
</dbReference>
<evidence type="ECO:0000256" key="1">
    <source>
        <dbReference type="ARBA" id="ARBA00004496"/>
    </source>
</evidence>
<evidence type="ECO:0000259" key="11">
    <source>
        <dbReference type="PROSITE" id="PS50203"/>
    </source>
</evidence>
<feature type="non-terminal residue" evidence="12">
    <location>
        <position position="1"/>
    </location>
</feature>
<keyword evidence="13" id="KW-1185">Reference proteome</keyword>
<dbReference type="InterPro" id="IPR022684">
    <property type="entry name" value="Calpain_cysteine_protease"/>
</dbReference>
<evidence type="ECO:0000256" key="2">
    <source>
        <dbReference type="ARBA" id="ARBA00007623"/>
    </source>
</evidence>
<feature type="active site" evidence="9 10">
    <location>
        <position position="221"/>
    </location>
</feature>
<protein>
    <submittedName>
        <fullName evidence="12">CAN1 protein</fullName>
    </submittedName>
</protein>
<feature type="domain" description="Calpain catalytic" evidence="11">
    <location>
        <begin position="55"/>
        <end position="303"/>
    </location>
</feature>
<dbReference type="InterPro" id="IPR036213">
    <property type="entry name" value="Calpain_III_sf"/>
</dbReference>
<feature type="non-terminal residue" evidence="12">
    <location>
        <position position="337"/>
    </location>
</feature>
<name>A0A7K8KR67_9AVES</name>
<dbReference type="PANTHER" id="PTHR10183">
    <property type="entry name" value="CALPAIN"/>
    <property type="match status" value="1"/>
</dbReference>
<accession>A0A7K8KR67</accession>
<feature type="active site" evidence="9 10">
    <location>
        <position position="115"/>
    </location>
</feature>
<dbReference type="EMBL" id="VWYV01003010">
    <property type="protein sequence ID" value="NXE17024.1"/>
    <property type="molecule type" value="Genomic_DNA"/>
</dbReference>
<evidence type="ECO:0000313" key="12">
    <source>
        <dbReference type="EMBL" id="NXE17024.1"/>
    </source>
</evidence>
<comment type="caution">
    <text evidence="12">The sequence shown here is derived from an EMBL/GenBank/DDBJ whole genome shotgun (WGS) entry which is preliminary data.</text>
</comment>
<sequence length="337" mass="37871">MAEEPVVPVYCTGVSAQVRQQREKALGVGRHENAVRYLEQDYGRLAEECRRSGTLFRDPAFPPAPASLGFRELGPGSAKTHGVQWKRPTELCSRPQFIVDGATRTDICQGALGDCWLLAAIASLTLNETILHRVVPHGQSFQRGYAGIFHFQALAGGSTSEGFEDFTGGVTEWYDLRRPPADLYQIILKALERGSLLGCSIDITSAFDMEAVTFKKLVKGHAYSVTGAKQINYRGQSLGLIRMRNPWGEVEWTGAWSDSSSEWNAVEPALRQQLMVKMEDGEFWMSFRDFLREFTRLEICNLTPDALQSRKFRKWNTRLYDGTWRRGSTAGGCRNYP</sequence>
<dbReference type="Gene3D" id="2.60.120.380">
    <property type="match status" value="1"/>
</dbReference>
<dbReference type="PANTHER" id="PTHR10183:SF284">
    <property type="entry name" value="CALPAIN-1 CATALYTIC SUBUNIT"/>
    <property type="match status" value="1"/>
</dbReference>
<reference evidence="12 13" key="1">
    <citation type="submission" date="2019-09" db="EMBL/GenBank/DDBJ databases">
        <title>Bird 10,000 Genomes (B10K) Project - Family phase.</title>
        <authorList>
            <person name="Zhang G."/>
        </authorList>
    </citation>
    <scope>NUCLEOTIDE SEQUENCE [LARGE SCALE GENOMIC DNA]</scope>
    <source>
        <strain evidence="12">B10K-CU-031-23</strain>
    </source>
</reference>
<proteinExistence type="inferred from homology"/>
<dbReference type="InterPro" id="IPR000169">
    <property type="entry name" value="Pept_cys_AS"/>
</dbReference>
<dbReference type="GO" id="GO:0004198">
    <property type="term" value="F:calcium-dependent cysteine-type endopeptidase activity"/>
    <property type="evidence" value="ECO:0007669"/>
    <property type="project" value="InterPro"/>
</dbReference>
<evidence type="ECO:0000256" key="5">
    <source>
        <dbReference type="ARBA" id="ARBA00022670"/>
    </source>
</evidence>
<evidence type="ECO:0000256" key="9">
    <source>
        <dbReference type="PIRSR" id="PIRSR622684-1"/>
    </source>
</evidence>
<dbReference type="Pfam" id="PF00648">
    <property type="entry name" value="Peptidase_C2"/>
    <property type="match status" value="1"/>
</dbReference>
<gene>
    <name evidence="12" type="primary">Capn1_0</name>
    <name evidence="12" type="ORF">LOPRUF_R14260</name>
</gene>
<keyword evidence="8 10" id="KW-0788">Thiol protease</keyword>
<dbReference type="GO" id="GO:0005737">
    <property type="term" value="C:cytoplasm"/>
    <property type="evidence" value="ECO:0007669"/>
    <property type="project" value="UniProtKB-SubCell"/>
</dbReference>
<dbReference type="PROSITE" id="PS50203">
    <property type="entry name" value="CALPAIN_CAT"/>
    <property type="match status" value="1"/>
</dbReference>
<evidence type="ECO:0000256" key="7">
    <source>
        <dbReference type="ARBA" id="ARBA00022801"/>
    </source>
</evidence>
<dbReference type="PRINTS" id="PR00704">
    <property type="entry name" value="CALPAIN"/>
</dbReference>
<dbReference type="FunFam" id="3.90.70.10:FF:000001">
    <property type="entry name" value="Calpain-1 catalytic subunit"/>
    <property type="match status" value="1"/>
</dbReference>
<dbReference type="SMART" id="SM00230">
    <property type="entry name" value="CysPc"/>
    <property type="match status" value="1"/>
</dbReference>
<dbReference type="PROSITE" id="PS00139">
    <property type="entry name" value="THIOL_PROTEASE_CYS"/>
    <property type="match status" value="1"/>
</dbReference>
<comment type="similarity">
    <text evidence="2">Belongs to the peptidase C2 family.</text>
</comment>
<organism evidence="12 13">
    <name type="scientific">Lophotis ruficrista</name>
    <dbReference type="NCBI Taxonomy" id="172689"/>
    <lineage>
        <taxon>Eukaryota</taxon>
        <taxon>Metazoa</taxon>
        <taxon>Chordata</taxon>
        <taxon>Craniata</taxon>
        <taxon>Vertebrata</taxon>
        <taxon>Euteleostomi</taxon>
        <taxon>Archelosauria</taxon>
        <taxon>Archosauria</taxon>
        <taxon>Dinosauria</taxon>
        <taxon>Saurischia</taxon>
        <taxon>Theropoda</taxon>
        <taxon>Coelurosauria</taxon>
        <taxon>Aves</taxon>
        <taxon>Neognathae</taxon>
        <taxon>Neoaves</taxon>
        <taxon>Otidimorphae</taxon>
        <taxon>Otidiformes</taxon>
        <taxon>Otididae</taxon>
        <taxon>Lophotis</taxon>
    </lineage>
</organism>
<dbReference type="OrthoDB" id="424753at2759"/>
<keyword evidence="4" id="KW-0597">Phosphoprotein</keyword>
<evidence type="ECO:0000256" key="6">
    <source>
        <dbReference type="ARBA" id="ARBA00022737"/>
    </source>
</evidence>
<keyword evidence="5 10" id="KW-0645">Protease</keyword>
<dbReference type="Proteomes" id="UP000533896">
    <property type="component" value="Unassembled WGS sequence"/>
</dbReference>
<dbReference type="InterPro" id="IPR038765">
    <property type="entry name" value="Papain-like_cys_pep_sf"/>
</dbReference>
<feature type="active site" evidence="9 10">
    <location>
        <position position="245"/>
    </location>
</feature>
<keyword evidence="7 10" id="KW-0378">Hydrolase</keyword>
<dbReference type="AlphaFoldDB" id="A0A7K8KR67"/>